<evidence type="ECO:0000313" key="2">
    <source>
        <dbReference type="EMBL" id="URE08577.1"/>
    </source>
</evidence>
<evidence type="ECO:0000256" key="1">
    <source>
        <dbReference type="SAM" id="MobiDB-lite"/>
    </source>
</evidence>
<dbReference type="Proteomes" id="UP001055439">
    <property type="component" value="Chromosome 6"/>
</dbReference>
<evidence type="ECO:0000313" key="3">
    <source>
        <dbReference type="Proteomes" id="UP001055439"/>
    </source>
</evidence>
<reference evidence="2" key="1">
    <citation type="submission" date="2022-05" db="EMBL/GenBank/DDBJ databases">
        <title>The Musa troglodytarum L. genome provides insights into the mechanism of non-climacteric behaviour and enrichment of carotenoids.</title>
        <authorList>
            <person name="Wang J."/>
        </authorList>
    </citation>
    <scope>NUCLEOTIDE SEQUENCE</scope>
    <source>
        <tissue evidence="2">Leaf</tissue>
    </source>
</reference>
<feature type="compositionally biased region" description="Basic residues" evidence="1">
    <location>
        <begin position="129"/>
        <end position="144"/>
    </location>
</feature>
<feature type="region of interest" description="Disordered" evidence="1">
    <location>
        <begin position="118"/>
        <end position="144"/>
    </location>
</feature>
<name>A0A9E7GA24_9LILI</name>
<proteinExistence type="predicted"/>
<gene>
    <name evidence="2" type="ORF">MUK42_04010</name>
</gene>
<keyword evidence="3" id="KW-1185">Reference proteome</keyword>
<dbReference type="AlphaFoldDB" id="A0A9E7GA24"/>
<accession>A0A9E7GA24</accession>
<dbReference type="EMBL" id="CP097508">
    <property type="protein sequence ID" value="URE08577.1"/>
    <property type="molecule type" value="Genomic_DNA"/>
</dbReference>
<protein>
    <submittedName>
        <fullName evidence="2">Uncharacterized protein</fullName>
    </submittedName>
</protein>
<organism evidence="2 3">
    <name type="scientific">Musa troglodytarum</name>
    <name type="common">fe'i banana</name>
    <dbReference type="NCBI Taxonomy" id="320322"/>
    <lineage>
        <taxon>Eukaryota</taxon>
        <taxon>Viridiplantae</taxon>
        <taxon>Streptophyta</taxon>
        <taxon>Embryophyta</taxon>
        <taxon>Tracheophyta</taxon>
        <taxon>Spermatophyta</taxon>
        <taxon>Magnoliopsida</taxon>
        <taxon>Liliopsida</taxon>
        <taxon>Zingiberales</taxon>
        <taxon>Musaceae</taxon>
        <taxon>Musa</taxon>
    </lineage>
</organism>
<sequence length="144" mass="16136">MRRIRGGCLEFDRLRRPSARLTHLELPLQCAHEVADEGLPVVAPRIGVDGEEVVVDEVVAPHGQHVASLCEEVVGRRAPDLPPHQLLSPLEQFDLLVEGEPLHLKLATSPSACMRRGRKFQSQGGNLRTARRSRSGFRRLRRRS</sequence>